<gene>
    <name evidence="2" type="ORF">CRM82_10095</name>
</gene>
<dbReference type="RefSeq" id="WP_066535600.1">
    <property type="nucleotide sequence ID" value="NZ_PDEA01000001.1"/>
</dbReference>
<name>A0A2A7UUI9_COMTR</name>
<feature type="transmembrane region" description="Helical" evidence="1">
    <location>
        <begin position="16"/>
        <end position="34"/>
    </location>
</feature>
<dbReference type="EMBL" id="PDEA01000001">
    <property type="protein sequence ID" value="PEH88894.1"/>
    <property type="molecule type" value="Genomic_DNA"/>
</dbReference>
<accession>A0A2A7UUI9</accession>
<dbReference type="GeneID" id="80800956"/>
<protein>
    <submittedName>
        <fullName evidence="2">Uncharacterized protein</fullName>
    </submittedName>
</protein>
<evidence type="ECO:0000256" key="1">
    <source>
        <dbReference type="SAM" id="Phobius"/>
    </source>
</evidence>
<dbReference type="Proteomes" id="UP000220246">
    <property type="component" value="Unassembled WGS sequence"/>
</dbReference>
<feature type="transmembrane region" description="Helical" evidence="1">
    <location>
        <begin position="86"/>
        <end position="104"/>
    </location>
</feature>
<keyword evidence="1" id="KW-0812">Transmembrane</keyword>
<feature type="transmembrane region" description="Helical" evidence="1">
    <location>
        <begin position="46"/>
        <end position="66"/>
    </location>
</feature>
<keyword evidence="1" id="KW-0472">Membrane</keyword>
<reference evidence="3" key="1">
    <citation type="submission" date="2017-09" db="EMBL/GenBank/DDBJ databases">
        <title>FDA dAtabase for Regulatory Grade micrObial Sequences (FDA-ARGOS): Supporting development and validation of Infectious Disease Dx tests.</title>
        <authorList>
            <person name="Minogue T."/>
            <person name="Wolcott M."/>
            <person name="Wasieloski L."/>
            <person name="Aguilar W."/>
            <person name="Moore D."/>
            <person name="Tallon L."/>
            <person name="Sadzewicz L."/>
            <person name="Ott S."/>
            <person name="Zhao X."/>
            <person name="Nagaraj S."/>
            <person name="Vavikolanu K."/>
            <person name="Aluvathingal J."/>
            <person name="Nadendla S."/>
            <person name="Sichtig H."/>
        </authorList>
    </citation>
    <scope>NUCLEOTIDE SEQUENCE [LARGE SCALE GENOMIC DNA]</scope>
    <source>
        <strain evidence="3">FDAARGOS_394</strain>
    </source>
</reference>
<evidence type="ECO:0000313" key="2">
    <source>
        <dbReference type="EMBL" id="PEH88894.1"/>
    </source>
</evidence>
<dbReference type="STRING" id="1219032.GCA_001515545_01687"/>
<comment type="caution">
    <text evidence="2">The sequence shown here is derived from an EMBL/GenBank/DDBJ whole genome shotgun (WGS) entry which is preliminary data.</text>
</comment>
<sequence length="198" mass="22370">MRHGLWAPGTPTRQRWLIGVFLLVMLSALIPIFSRSFVPASGWSRTALLLAVLCTSAACGLLWYWFRLGLWTPAGPWLSYSPVKRWTLAPLCVGFFLLVLWLDLAMTAPMLLTRWTGEEASRSTQVQKKRGSGRRSCHHQLQLADTRFWLFEFCVDSDAFDQLPEGPLPAMVLSRRTALGDYVYAVRLHAPEHPDSAP</sequence>
<keyword evidence="3" id="KW-1185">Reference proteome</keyword>
<keyword evidence="1" id="KW-1133">Transmembrane helix</keyword>
<proteinExistence type="predicted"/>
<dbReference type="AlphaFoldDB" id="A0A2A7UUI9"/>
<evidence type="ECO:0000313" key="3">
    <source>
        <dbReference type="Proteomes" id="UP000220246"/>
    </source>
</evidence>
<organism evidence="2 3">
    <name type="scientific">Comamonas terrigena</name>
    <dbReference type="NCBI Taxonomy" id="32013"/>
    <lineage>
        <taxon>Bacteria</taxon>
        <taxon>Pseudomonadati</taxon>
        <taxon>Pseudomonadota</taxon>
        <taxon>Betaproteobacteria</taxon>
        <taxon>Burkholderiales</taxon>
        <taxon>Comamonadaceae</taxon>
        <taxon>Comamonas</taxon>
    </lineage>
</organism>
<dbReference type="OrthoDB" id="8794697at2"/>